<dbReference type="GO" id="GO:0051213">
    <property type="term" value="F:dioxygenase activity"/>
    <property type="evidence" value="ECO:0007669"/>
    <property type="project" value="UniProtKB-KW"/>
</dbReference>
<protein>
    <submittedName>
        <fullName evidence="6">Uncharacterized protein</fullName>
    </submittedName>
</protein>
<dbReference type="AlphaFoldDB" id="A0ABD2XYY5"/>
<keyword evidence="2 5" id="KW-0479">Metal-binding</keyword>
<evidence type="ECO:0000256" key="3">
    <source>
        <dbReference type="ARBA" id="ARBA00022964"/>
    </source>
</evidence>
<evidence type="ECO:0000256" key="2">
    <source>
        <dbReference type="ARBA" id="ARBA00022723"/>
    </source>
</evidence>
<organism evidence="6 7">
    <name type="scientific">Cinchona calisaya</name>
    <dbReference type="NCBI Taxonomy" id="153742"/>
    <lineage>
        <taxon>Eukaryota</taxon>
        <taxon>Viridiplantae</taxon>
        <taxon>Streptophyta</taxon>
        <taxon>Embryophyta</taxon>
        <taxon>Tracheophyta</taxon>
        <taxon>Spermatophyta</taxon>
        <taxon>Magnoliopsida</taxon>
        <taxon>eudicotyledons</taxon>
        <taxon>Gunneridae</taxon>
        <taxon>Pentapetalae</taxon>
        <taxon>asterids</taxon>
        <taxon>lamiids</taxon>
        <taxon>Gentianales</taxon>
        <taxon>Rubiaceae</taxon>
        <taxon>Cinchonoideae</taxon>
        <taxon>Cinchoneae</taxon>
        <taxon>Cinchona</taxon>
    </lineage>
</organism>
<proteinExistence type="inferred from homology"/>
<dbReference type="PANTHER" id="PTHR10543:SF142">
    <property type="entry name" value="OS06G0162550 PROTEIN"/>
    <property type="match status" value="1"/>
</dbReference>
<comment type="similarity">
    <text evidence="1">Belongs to the carotenoid oxygenase family.</text>
</comment>
<feature type="binding site" evidence="5">
    <location>
        <position position="29"/>
    </location>
    <ligand>
        <name>Fe cation</name>
        <dbReference type="ChEBI" id="CHEBI:24875"/>
        <note>catalytic</note>
    </ligand>
</feature>
<dbReference type="GO" id="GO:0046872">
    <property type="term" value="F:metal ion binding"/>
    <property type="evidence" value="ECO:0007669"/>
    <property type="project" value="UniProtKB-KW"/>
</dbReference>
<evidence type="ECO:0000313" key="7">
    <source>
        <dbReference type="Proteomes" id="UP001630127"/>
    </source>
</evidence>
<evidence type="ECO:0000256" key="5">
    <source>
        <dbReference type="PIRSR" id="PIRSR604294-1"/>
    </source>
</evidence>
<feature type="binding site" evidence="5">
    <location>
        <position position="142"/>
    </location>
    <ligand>
        <name>Fe cation</name>
        <dbReference type="ChEBI" id="CHEBI:24875"/>
        <note>catalytic</note>
    </ligand>
</feature>
<dbReference type="EMBL" id="JBJUIK010000016">
    <property type="protein sequence ID" value="KAL3500579.1"/>
    <property type="molecule type" value="Genomic_DNA"/>
</dbReference>
<keyword evidence="7" id="KW-1185">Reference proteome</keyword>
<comment type="cofactor">
    <cofactor evidence="5">
        <name>Fe(2+)</name>
        <dbReference type="ChEBI" id="CHEBI:29033"/>
    </cofactor>
    <text evidence="5">Binds 1 Fe(2+) ion per subunit.</text>
</comment>
<feature type="binding site" evidence="5">
    <location>
        <position position="78"/>
    </location>
    <ligand>
        <name>Fe cation</name>
        <dbReference type="ChEBI" id="CHEBI:24875"/>
        <note>catalytic</note>
    </ligand>
</feature>
<evidence type="ECO:0000313" key="6">
    <source>
        <dbReference type="EMBL" id="KAL3500579.1"/>
    </source>
</evidence>
<keyword evidence="4 5" id="KW-0408">Iron</keyword>
<sequence>MPQEVDISTQETLGDWELTKSWNRTFTSHPKRAPYSGELVIMGVDGQKPYFEVGVLSADGKKIKTRVDANYNRCTFCHDIRVTEKYNVIIDFPLVVDMNRLFNGGPLIRFEKEQFARIGVMPRYGDANSIRWFDVATCSVFHLFNSYEDDDEVVARGYQAREAIIPGPELGLNKFEWFSKGFKKIKSSDGTNNEDLEEGLLFARTYEWRLNMKTGEAKEKYLTGNEFAMDMPFINETYTGLKSKYGYTQVVDSIASFNTGIVKYGGLAKLYFDEKECENFALGKEKLQQMVKIEYHMLPKNAFCSGAVFGPKVGALEEDAGWIIAFVHDEDTNKSEVNNLTELLTWFCYFDECPKSRKY</sequence>
<dbReference type="Pfam" id="PF03055">
    <property type="entry name" value="RPE65"/>
    <property type="match status" value="1"/>
</dbReference>
<name>A0ABD2XYY5_9GENT</name>
<comment type="caution">
    <text evidence="6">The sequence shown here is derived from an EMBL/GenBank/DDBJ whole genome shotgun (WGS) entry which is preliminary data.</text>
</comment>
<keyword evidence="3" id="KW-0223">Dioxygenase</keyword>
<evidence type="ECO:0000256" key="1">
    <source>
        <dbReference type="ARBA" id="ARBA00006787"/>
    </source>
</evidence>
<keyword evidence="3" id="KW-0560">Oxidoreductase</keyword>
<dbReference type="PANTHER" id="PTHR10543">
    <property type="entry name" value="BETA-CAROTENE DIOXYGENASE"/>
    <property type="match status" value="1"/>
</dbReference>
<gene>
    <name evidence="6" type="ORF">ACH5RR_039672</name>
</gene>
<reference evidence="6 7" key="1">
    <citation type="submission" date="2024-11" db="EMBL/GenBank/DDBJ databases">
        <title>A near-complete genome assembly of Cinchona calisaya.</title>
        <authorList>
            <person name="Lian D.C."/>
            <person name="Zhao X.W."/>
            <person name="Wei L."/>
        </authorList>
    </citation>
    <scope>NUCLEOTIDE SEQUENCE [LARGE SCALE GENOMIC DNA]</scope>
    <source>
        <tissue evidence="6">Nenye</tissue>
    </source>
</reference>
<dbReference type="InterPro" id="IPR004294">
    <property type="entry name" value="Carotenoid_Oase"/>
</dbReference>
<evidence type="ECO:0000256" key="4">
    <source>
        <dbReference type="ARBA" id="ARBA00023004"/>
    </source>
</evidence>
<accession>A0ABD2XYY5</accession>
<dbReference type="Proteomes" id="UP001630127">
    <property type="component" value="Unassembled WGS sequence"/>
</dbReference>